<evidence type="ECO:0000313" key="2">
    <source>
        <dbReference type="EMBL" id="CEG40430.1"/>
    </source>
</evidence>
<name>A0A0P1AI71_PLAHL</name>
<sequence length="50" mass="5425">MRPSTACIAEPILEAEMATSFTKASHVKHNIRQDLKGNGSMSPPERTDLG</sequence>
<evidence type="ECO:0000256" key="1">
    <source>
        <dbReference type="SAM" id="MobiDB-lite"/>
    </source>
</evidence>
<dbReference type="EMBL" id="CCYD01000482">
    <property type="protein sequence ID" value="CEG40430.1"/>
    <property type="molecule type" value="Genomic_DNA"/>
</dbReference>
<organism evidence="2 3">
    <name type="scientific">Plasmopara halstedii</name>
    <name type="common">Downy mildew of sunflower</name>
    <dbReference type="NCBI Taxonomy" id="4781"/>
    <lineage>
        <taxon>Eukaryota</taxon>
        <taxon>Sar</taxon>
        <taxon>Stramenopiles</taxon>
        <taxon>Oomycota</taxon>
        <taxon>Peronosporomycetes</taxon>
        <taxon>Peronosporales</taxon>
        <taxon>Peronosporaceae</taxon>
        <taxon>Plasmopara</taxon>
    </lineage>
</organism>
<keyword evidence="3" id="KW-1185">Reference proteome</keyword>
<feature type="region of interest" description="Disordered" evidence="1">
    <location>
        <begin position="31"/>
        <end position="50"/>
    </location>
</feature>
<dbReference type="GeneID" id="36405684"/>
<protein>
    <submittedName>
        <fullName evidence="2">Uncharacterized protein</fullName>
    </submittedName>
</protein>
<reference evidence="3" key="1">
    <citation type="submission" date="2014-09" db="EMBL/GenBank/DDBJ databases">
        <authorList>
            <person name="Sharma Rahul"/>
            <person name="Thines Marco"/>
        </authorList>
    </citation>
    <scope>NUCLEOTIDE SEQUENCE [LARGE SCALE GENOMIC DNA]</scope>
</reference>
<evidence type="ECO:0000313" key="3">
    <source>
        <dbReference type="Proteomes" id="UP000054928"/>
    </source>
</evidence>
<dbReference type="Proteomes" id="UP000054928">
    <property type="component" value="Unassembled WGS sequence"/>
</dbReference>
<proteinExistence type="predicted"/>
<accession>A0A0P1AI71</accession>
<dbReference type="RefSeq" id="XP_024576799.1">
    <property type="nucleotide sequence ID" value="XM_024726087.1"/>
</dbReference>
<dbReference type="AlphaFoldDB" id="A0A0P1AI71"/>